<name>A0A9Q1QQC4_9CARY</name>
<keyword evidence="4" id="KW-1185">Reference proteome</keyword>
<keyword evidence="1" id="KW-0175">Coiled coil</keyword>
<dbReference type="PANTHER" id="PTHR31245">
    <property type="entry name" value="UBIQUITIN SYSTEM COMPONENT CUE PROTEIN"/>
    <property type="match status" value="1"/>
</dbReference>
<reference evidence="3" key="1">
    <citation type="submission" date="2022-04" db="EMBL/GenBank/DDBJ databases">
        <title>Carnegiea gigantea Genome sequencing and assembly v2.</title>
        <authorList>
            <person name="Copetti D."/>
            <person name="Sanderson M.J."/>
            <person name="Burquez A."/>
            <person name="Wojciechowski M.F."/>
        </authorList>
    </citation>
    <scope>NUCLEOTIDE SEQUENCE</scope>
    <source>
        <strain evidence="3">SGP5-SGP5p</strain>
        <tissue evidence="3">Aerial part</tissue>
    </source>
</reference>
<sequence length="312" mass="34070">MSAIVCGKRSSFFEEIPSSSSSSSSSSSKRIRCSSSSPVGFSSSLSQSTFPLLDQLVAIFPHMDKKTILHPDSRVVASGEFRLPANVVMSSKVSSVKVLKRFHMLIEQALENNGHDLDLAIKSLNDLRLGYAGNNPGGSGILSDAHPQQGNQPQVNGDVEGGSAKDSLASRTSPVDGAAWVEHFVREMSAASNVDDARVRASRALEAFEKSVYAHASAEAAKNFQQENLVLKEQVQALLQENGILKRAVSIQHERQKEYEAKSEEVQQLKQLLSQCQEHIRTLEVNNYALAMHLKQAQQNNNIPGRSNPDVF</sequence>
<evidence type="ECO:0000256" key="2">
    <source>
        <dbReference type="SAM" id="MobiDB-lite"/>
    </source>
</evidence>
<dbReference type="EMBL" id="JAKOGI010000013">
    <property type="protein sequence ID" value="KAJ8450657.1"/>
    <property type="molecule type" value="Genomic_DNA"/>
</dbReference>
<gene>
    <name evidence="3" type="ORF">Cgig2_021129</name>
</gene>
<evidence type="ECO:0000313" key="3">
    <source>
        <dbReference type="EMBL" id="KAJ8450657.1"/>
    </source>
</evidence>
<dbReference type="PANTHER" id="PTHR31245:SF1">
    <property type="entry name" value="UBIQUITIN SYSTEM COMPONENT CUE PROTEIN"/>
    <property type="match status" value="1"/>
</dbReference>
<evidence type="ECO:0000313" key="4">
    <source>
        <dbReference type="Proteomes" id="UP001153076"/>
    </source>
</evidence>
<feature type="compositionally biased region" description="Polar residues" evidence="2">
    <location>
        <begin position="146"/>
        <end position="155"/>
    </location>
</feature>
<protein>
    <submittedName>
        <fullName evidence="3">Uncharacterized protein</fullName>
    </submittedName>
</protein>
<accession>A0A9Q1QQC4</accession>
<feature type="region of interest" description="Disordered" evidence="2">
    <location>
        <begin position="138"/>
        <end position="171"/>
    </location>
</feature>
<comment type="caution">
    <text evidence="3">The sequence shown here is derived from an EMBL/GenBank/DDBJ whole genome shotgun (WGS) entry which is preliminary data.</text>
</comment>
<evidence type="ECO:0000256" key="1">
    <source>
        <dbReference type="SAM" id="Coils"/>
    </source>
</evidence>
<dbReference type="OrthoDB" id="440455at2759"/>
<feature type="coiled-coil region" evidence="1">
    <location>
        <begin position="221"/>
        <end position="286"/>
    </location>
</feature>
<dbReference type="Proteomes" id="UP001153076">
    <property type="component" value="Unassembled WGS sequence"/>
</dbReference>
<dbReference type="AlphaFoldDB" id="A0A9Q1QQC4"/>
<organism evidence="3 4">
    <name type="scientific">Carnegiea gigantea</name>
    <dbReference type="NCBI Taxonomy" id="171969"/>
    <lineage>
        <taxon>Eukaryota</taxon>
        <taxon>Viridiplantae</taxon>
        <taxon>Streptophyta</taxon>
        <taxon>Embryophyta</taxon>
        <taxon>Tracheophyta</taxon>
        <taxon>Spermatophyta</taxon>
        <taxon>Magnoliopsida</taxon>
        <taxon>eudicotyledons</taxon>
        <taxon>Gunneridae</taxon>
        <taxon>Pentapetalae</taxon>
        <taxon>Caryophyllales</taxon>
        <taxon>Cactineae</taxon>
        <taxon>Cactaceae</taxon>
        <taxon>Cactoideae</taxon>
        <taxon>Echinocereeae</taxon>
        <taxon>Carnegiea</taxon>
    </lineage>
</organism>
<proteinExistence type="predicted"/>